<dbReference type="AlphaFoldDB" id="A0A2S5DD55"/>
<dbReference type="Pfam" id="PF09286">
    <property type="entry name" value="Pro-kuma_activ"/>
    <property type="match status" value="1"/>
</dbReference>
<gene>
    <name evidence="11" type="ORF">C2I19_16020</name>
</gene>
<comment type="caution">
    <text evidence="11">The sequence shown here is derived from an EMBL/GenBank/DDBJ whole genome shotgun (WGS) entry which is preliminary data.</text>
</comment>
<dbReference type="CDD" id="cd04056">
    <property type="entry name" value="Peptidases_S53"/>
    <property type="match status" value="1"/>
</dbReference>
<dbReference type="GO" id="GO:0004252">
    <property type="term" value="F:serine-type endopeptidase activity"/>
    <property type="evidence" value="ECO:0007669"/>
    <property type="project" value="UniProtKB-UniRule"/>
</dbReference>
<dbReference type="RefSeq" id="WP_103903668.1">
    <property type="nucleotide sequence ID" value="NZ_PQWB01000080.1"/>
</dbReference>
<dbReference type="Proteomes" id="UP000237082">
    <property type="component" value="Unassembled WGS sequence"/>
</dbReference>
<keyword evidence="5 7" id="KW-0106">Calcium</keyword>
<keyword evidence="12" id="KW-1185">Reference proteome</keyword>
<evidence type="ECO:0000256" key="9">
    <source>
        <dbReference type="SAM" id="SignalP"/>
    </source>
</evidence>
<comment type="cofactor">
    <cofactor evidence="7">
        <name>Ca(2+)</name>
        <dbReference type="ChEBI" id="CHEBI:29108"/>
    </cofactor>
    <text evidence="7">Binds 1 Ca(2+) ion per subunit.</text>
</comment>
<dbReference type="CDD" id="cd11377">
    <property type="entry name" value="Pro-peptidase_S53"/>
    <property type="match status" value="1"/>
</dbReference>
<keyword evidence="9" id="KW-0732">Signal</keyword>
<dbReference type="OrthoDB" id="9802683at2"/>
<keyword evidence="4 7" id="KW-0720">Serine protease</keyword>
<dbReference type="Gene3D" id="3.40.50.200">
    <property type="entry name" value="Peptidase S8/S53 domain"/>
    <property type="match status" value="1"/>
</dbReference>
<evidence type="ECO:0000256" key="7">
    <source>
        <dbReference type="PROSITE-ProRule" id="PRU01032"/>
    </source>
</evidence>
<sequence length="542" mass="55994">MFAKQHTVALAAAALFLGASAAHAGTSWVATKTQGLQPAHALAANIRDAGELTAGQTLRVAISLKLRNKAELDALTNAIQRGATKRRLSKAEFMSRHAPTQVQVDTVVKHLQSSGFRNIKVAANHLLITADGSAATAKTAFNTTLHTYSYKGQQRYANTTAAMVPSHLGDTVLAVAGLQNLHQFHTTLVRRAASKAYHRLDQMAHNPTDFSTIYNADSLPPASNTTVGIISEGDLSQTLSDLQAFTSGAGFNPVSTKVINAGAASSDTDGTVEWNLDSQDIVAAAGGAVQQLNFYVATSMSNADITAALNAAVSDNAAKVVNVSLGECENDAQTDGMVASDDQIFQSAVAQGQIFSVSTGDSGSQECQSGPGQSYPAVSPFVIAVGGTTLDTSGTTGYQSESTWNGGGGGPSTTESAPAWQTGVLTINPGQRGVPDISFDADPATGANVLVNGSIQPVGGTSLAAPLFSGFWARIESAGGNNLGYPAPSIYKAFPSNASLYNDVNDGSSNGDYSAGPGWDYATGWGSLNVGNLYSFIKQNGF</sequence>
<evidence type="ECO:0000256" key="6">
    <source>
        <dbReference type="ARBA" id="ARBA00023145"/>
    </source>
</evidence>
<dbReference type="SMART" id="SM00944">
    <property type="entry name" value="Pro-kuma_activ"/>
    <property type="match status" value="1"/>
</dbReference>
<dbReference type="InterPro" id="IPR036852">
    <property type="entry name" value="Peptidase_S8/S53_dom_sf"/>
</dbReference>
<dbReference type="SUPFAM" id="SSF52743">
    <property type="entry name" value="Subtilisin-like"/>
    <property type="match status" value="1"/>
</dbReference>
<feature type="active site" description="Charge relay system" evidence="7">
    <location>
        <position position="462"/>
    </location>
</feature>
<evidence type="ECO:0000256" key="5">
    <source>
        <dbReference type="ARBA" id="ARBA00022837"/>
    </source>
</evidence>
<protein>
    <submittedName>
        <fullName evidence="11">Peptidase S53</fullName>
    </submittedName>
</protein>
<evidence type="ECO:0000259" key="10">
    <source>
        <dbReference type="PROSITE" id="PS51695"/>
    </source>
</evidence>
<dbReference type="PANTHER" id="PTHR14218:SF15">
    <property type="entry name" value="TRIPEPTIDYL-PEPTIDASE 1"/>
    <property type="match status" value="1"/>
</dbReference>
<dbReference type="SUPFAM" id="SSF54897">
    <property type="entry name" value="Protease propeptides/inhibitors"/>
    <property type="match status" value="1"/>
</dbReference>
<proteinExistence type="predicted"/>
<dbReference type="GO" id="GO:0006508">
    <property type="term" value="P:proteolysis"/>
    <property type="evidence" value="ECO:0007669"/>
    <property type="project" value="UniProtKB-KW"/>
</dbReference>
<evidence type="ECO:0000313" key="12">
    <source>
        <dbReference type="Proteomes" id="UP000237082"/>
    </source>
</evidence>
<keyword evidence="3 7" id="KW-0378">Hydrolase</keyword>
<evidence type="ECO:0000256" key="4">
    <source>
        <dbReference type="ARBA" id="ARBA00022825"/>
    </source>
</evidence>
<keyword evidence="6" id="KW-0865">Zymogen</keyword>
<feature type="binding site" evidence="7">
    <location>
        <position position="503"/>
    </location>
    <ligand>
        <name>Ca(2+)</name>
        <dbReference type="ChEBI" id="CHEBI:29108"/>
    </ligand>
</feature>
<dbReference type="GO" id="GO:0008240">
    <property type="term" value="F:tripeptidyl-peptidase activity"/>
    <property type="evidence" value="ECO:0007669"/>
    <property type="project" value="TreeGrafter"/>
</dbReference>
<dbReference type="EMBL" id="PQWB01000080">
    <property type="protein sequence ID" value="POZ60984.1"/>
    <property type="molecule type" value="Genomic_DNA"/>
</dbReference>
<dbReference type="PROSITE" id="PS51695">
    <property type="entry name" value="SEDOLISIN"/>
    <property type="match status" value="1"/>
</dbReference>
<accession>A0A2S5DD55</accession>
<feature type="signal peptide" evidence="9">
    <location>
        <begin position="1"/>
        <end position="24"/>
    </location>
</feature>
<feature type="domain" description="Peptidase S53" evidence="10">
    <location>
        <begin position="204"/>
        <end position="540"/>
    </location>
</feature>
<feature type="active site" description="Charge relay system" evidence="7">
    <location>
        <position position="273"/>
    </location>
</feature>
<keyword evidence="2 7" id="KW-0479">Metal-binding</keyword>
<feature type="chain" id="PRO_5015583925" evidence="9">
    <location>
        <begin position="25"/>
        <end position="542"/>
    </location>
</feature>
<evidence type="ECO:0000313" key="11">
    <source>
        <dbReference type="EMBL" id="POZ60984.1"/>
    </source>
</evidence>
<dbReference type="PANTHER" id="PTHR14218">
    <property type="entry name" value="PROTEASE S8 TRIPEPTIDYL PEPTIDASE I CLN2"/>
    <property type="match status" value="1"/>
</dbReference>
<dbReference type="InterPro" id="IPR030400">
    <property type="entry name" value="Sedolisin_dom"/>
</dbReference>
<evidence type="ECO:0000256" key="3">
    <source>
        <dbReference type="ARBA" id="ARBA00022801"/>
    </source>
</evidence>
<organism evidence="11 12">
    <name type="scientific">Chromobacterium alticapitis</name>
    <dbReference type="NCBI Taxonomy" id="2073169"/>
    <lineage>
        <taxon>Bacteria</taxon>
        <taxon>Pseudomonadati</taxon>
        <taxon>Pseudomonadota</taxon>
        <taxon>Betaproteobacteria</taxon>
        <taxon>Neisseriales</taxon>
        <taxon>Chromobacteriaceae</taxon>
        <taxon>Chromobacterium</taxon>
    </lineage>
</organism>
<feature type="binding site" evidence="7">
    <location>
        <position position="504"/>
    </location>
    <ligand>
        <name>Ca(2+)</name>
        <dbReference type="ChEBI" id="CHEBI:29108"/>
    </ligand>
</feature>
<evidence type="ECO:0000256" key="1">
    <source>
        <dbReference type="ARBA" id="ARBA00022670"/>
    </source>
</evidence>
<feature type="binding site" evidence="7">
    <location>
        <position position="520"/>
    </location>
    <ligand>
        <name>Ca(2+)</name>
        <dbReference type="ChEBI" id="CHEBI:29108"/>
    </ligand>
</feature>
<feature type="region of interest" description="Disordered" evidence="8">
    <location>
        <begin position="392"/>
        <end position="416"/>
    </location>
</feature>
<dbReference type="GO" id="GO:0046872">
    <property type="term" value="F:metal ion binding"/>
    <property type="evidence" value="ECO:0007669"/>
    <property type="project" value="UniProtKB-UniRule"/>
</dbReference>
<dbReference type="InterPro" id="IPR050819">
    <property type="entry name" value="Tripeptidyl-peptidase_I"/>
</dbReference>
<feature type="active site" description="Charge relay system" evidence="7">
    <location>
        <position position="277"/>
    </location>
</feature>
<keyword evidence="1 7" id="KW-0645">Protease</keyword>
<feature type="binding site" evidence="7">
    <location>
        <position position="518"/>
    </location>
    <ligand>
        <name>Ca(2+)</name>
        <dbReference type="ChEBI" id="CHEBI:29108"/>
    </ligand>
</feature>
<reference evidence="12" key="1">
    <citation type="submission" date="2018-02" db="EMBL/GenBank/DDBJ databases">
        <authorList>
            <person name="O'Hara-Hanley K."/>
            <person name="Soby S."/>
        </authorList>
    </citation>
    <scope>NUCLEOTIDE SEQUENCE [LARGE SCALE GENOMIC DNA]</scope>
    <source>
        <strain evidence="12">MWU14-2602</strain>
    </source>
</reference>
<evidence type="ECO:0000256" key="2">
    <source>
        <dbReference type="ARBA" id="ARBA00022723"/>
    </source>
</evidence>
<dbReference type="InterPro" id="IPR015366">
    <property type="entry name" value="S53_propep"/>
</dbReference>
<evidence type="ECO:0000256" key="8">
    <source>
        <dbReference type="SAM" id="MobiDB-lite"/>
    </source>
</evidence>
<name>A0A2S5DD55_9NEIS</name>